<keyword evidence="2" id="KW-0732">Signal</keyword>
<accession>A0A2V4BN75</accession>
<feature type="region of interest" description="Disordered" evidence="1">
    <location>
        <begin position="73"/>
        <end position="97"/>
    </location>
</feature>
<feature type="chain" id="PRO_5015957804" description="DUF4890 domain-containing protein" evidence="2">
    <location>
        <begin position="19"/>
        <end position="151"/>
    </location>
</feature>
<protein>
    <recommendedName>
        <fullName evidence="5">DUF4890 domain-containing protein</fullName>
    </recommendedName>
</protein>
<evidence type="ECO:0000313" key="3">
    <source>
        <dbReference type="EMBL" id="PXY40456.1"/>
    </source>
</evidence>
<organism evidence="3 4">
    <name type="scientific">Flavobacterium cheongpyeongense</name>
    <dbReference type="NCBI Taxonomy" id="2212651"/>
    <lineage>
        <taxon>Bacteria</taxon>
        <taxon>Pseudomonadati</taxon>
        <taxon>Bacteroidota</taxon>
        <taxon>Flavobacteriia</taxon>
        <taxon>Flavobacteriales</taxon>
        <taxon>Flavobacteriaceae</taxon>
        <taxon>Flavobacterium</taxon>
    </lineage>
</organism>
<comment type="caution">
    <text evidence="3">The sequence shown here is derived from an EMBL/GenBank/DDBJ whole genome shotgun (WGS) entry which is preliminary data.</text>
</comment>
<dbReference type="Proteomes" id="UP000247903">
    <property type="component" value="Unassembled WGS sequence"/>
</dbReference>
<evidence type="ECO:0000256" key="2">
    <source>
        <dbReference type="SAM" id="SignalP"/>
    </source>
</evidence>
<proteinExistence type="predicted"/>
<evidence type="ECO:0008006" key="5">
    <source>
        <dbReference type="Google" id="ProtNLM"/>
    </source>
</evidence>
<dbReference type="EMBL" id="QJHK01000010">
    <property type="protein sequence ID" value="PXY40456.1"/>
    <property type="molecule type" value="Genomic_DNA"/>
</dbReference>
<dbReference type="AlphaFoldDB" id="A0A2V4BN75"/>
<feature type="signal peptide" evidence="2">
    <location>
        <begin position="1"/>
        <end position="18"/>
    </location>
</feature>
<feature type="region of interest" description="Disordered" evidence="1">
    <location>
        <begin position="19"/>
        <end position="47"/>
    </location>
</feature>
<name>A0A2V4BN75_9FLAO</name>
<reference evidence="3 4" key="1">
    <citation type="submission" date="2018-05" db="EMBL/GenBank/DDBJ databases">
        <title>Flavobacterium sp. strain IMCC34759, incomplete genome.</title>
        <authorList>
            <person name="Joung Y."/>
            <person name="Cho J."/>
        </authorList>
    </citation>
    <scope>NUCLEOTIDE SEQUENCE [LARGE SCALE GENOMIC DNA]</scope>
    <source>
        <strain evidence="3 4">IMCC34759</strain>
    </source>
</reference>
<dbReference type="RefSeq" id="WP_110307011.1">
    <property type="nucleotide sequence ID" value="NZ_QJHK01000010.1"/>
</dbReference>
<keyword evidence="4" id="KW-1185">Reference proteome</keyword>
<gene>
    <name evidence="3" type="ORF">DMB65_12690</name>
</gene>
<evidence type="ECO:0000313" key="4">
    <source>
        <dbReference type="Proteomes" id="UP000247903"/>
    </source>
</evidence>
<feature type="compositionally biased region" description="Basic and acidic residues" evidence="1">
    <location>
        <begin position="26"/>
        <end position="47"/>
    </location>
</feature>
<dbReference type="OrthoDB" id="956918at2"/>
<sequence length="151" mass="17721">MKKLLITALLFVGIASFAQDGDEGDMDQRPAREQRERLTPEQRNEKQLKKLTADLTLDTKQQEQVKQLIAERSAKTEKLREARKEQKEKGTKLTAEQREALRKEMKAEADANDAKMKGILTADQYTKWKKIQEENKDKVKDRMREYRKNKD</sequence>
<evidence type="ECO:0000256" key="1">
    <source>
        <dbReference type="SAM" id="MobiDB-lite"/>
    </source>
</evidence>